<name>A0AAI9TA59_PENTH</name>
<gene>
    <name evidence="1" type="ORF">VN97_g10234</name>
</gene>
<dbReference type="EMBL" id="LACB01000459">
    <property type="protein sequence ID" value="KAJ9483174.1"/>
    <property type="molecule type" value="Genomic_DNA"/>
</dbReference>
<organism evidence="1 2">
    <name type="scientific">Penicillium thymicola</name>
    <dbReference type="NCBI Taxonomy" id="293382"/>
    <lineage>
        <taxon>Eukaryota</taxon>
        <taxon>Fungi</taxon>
        <taxon>Dikarya</taxon>
        <taxon>Ascomycota</taxon>
        <taxon>Pezizomycotina</taxon>
        <taxon>Eurotiomycetes</taxon>
        <taxon>Eurotiomycetidae</taxon>
        <taxon>Eurotiales</taxon>
        <taxon>Aspergillaceae</taxon>
        <taxon>Penicillium</taxon>
    </lineage>
</organism>
<dbReference type="Proteomes" id="UP001227192">
    <property type="component" value="Unassembled WGS sequence"/>
</dbReference>
<evidence type="ECO:0000313" key="2">
    <source>
        <dbReference type="Proteomes" id="UP001227192"/>
    </source>
</evidence>
<evidence type="ECO:0000313" key="1">
    <source>
        <dbReference type="EMBL" id="KAJ9483174.1"/>
    </source>
</evidence>
<accession>A0AAI9TA59</accession>
<keyword evidence="2" id="KW-1185">Reference proteome</keyword>
<proteinExistence type="predicted"/>
<reference evidence="1" key="1">
    <citation type="submission" date="2015-06" db="EMBL/GenBank/DDBJ databases">
        <authorList>
            <person name="Nguyen H."/>
        </authorList>
    </citation>
    <scope>NUCLEOTIDE SEQUENCE</scope>
    <source>
        <strain evidence="1">DAOM 180753</strain>
    </source>
</reference>
<comment type="caution">
    <text evidence="1">The sequence shown here is derived from an EMBL/GenBank/DDBJ whole genome shotgun (WGS) entry which is preliminary data.</text>
</comment>
<sequence>MGLDRDMGPTTKSNTFLFLVYNKGIFYIDSGVKSKLRAYSGPSQNFHSYNSLPRDFSETPRLFKSSMFFMI</sequence>
<protein>
    <submittedName>
        <fullName evidence="1">Uncharacterized protein</fullName>
    </submittedName>
</protein>
<reference evidence="1" key="2">
    <citation type="journal article" date="2016" name="Fungal Biol.">
        <title>Ochratoxin A production by Penicillium thymicola.</title>
        <authorList>
            <person name="Nguyen H.D.T."/>
            <person name="McMullin D.R."/>
            <person name="Ponomareva E."/>
            <person name="Riley R."/>
            <person name="Pomraning K.R."/>
            <person name="Baker S.E."/>
            <person name="Seifert K.A."/>
        </authorList>
    </citation>
    <scope>NUCLEOTIDE SEQUENCE</scope>
    <source>
        <strain evidence="1">DAOM 180753</strain>
    </source>
</reference>
<dbReference type="AlphaFoldDB" id="A0AAI9TA59"/>